<organism evidence="3 4">
    <name type="scientific">Protopolystoma xenopodis</name>
    <dbReference type="NCBI Taxonomy" id="117903"/>
    <lineage>
        <taxon>Eukaryota</taxon>
        <taxon>Metazoa</taxon>
        <taxon>Spiralia</taxon>
        <taxon>Lophotrochozoa</taxon>
        <taxon>Platyhelminthes</taxon>
        <taxon>Monogenea</taxon>
        <taxon>Polyopisthocotylea</taxon>
        <taxon>Polystomatidea</taxon>
        <taxon>Polystomatidae</taxon>
        <taxon>Protopolystoma</taxon>
    </lineage>
</organism>
<feature type="region of interest" description="Disordered" evidence="1">
    <location>
        <begin position="324"/>
        <end position="359"/>
    </location>
</feature>
<gene>
    <name evidence="3" type="ORF">PXEA_LOCUS12270</name>
</gene>
<dbReference type="PROSITE" id="PS50132">
    <property type="entry name" value="RGS"/>
    <property type="match status" value="1"/>
</dbReference>
<feature type="compositionally biased region" description="Basic and acidic residues" evidence="1">
    <location>
        <begin position="190"/>
        <end position="204"/>
    </location>
</feature>
<evidence type="ECO:0000313" key="3">
    <source>
        <dbReference type="EMBL" id="VEL18830.1"/>
    </source>
</evidence>
<sequence length="359" mass="40045">MKTDSYPRFLKSECYLNLCAQHSGGANIHIKSASHLGSPSPTCIQPGLTGLNSQATVASTTKIANNPIPFLESNLSVSTRLAFSCSSLAVLPNELEEGATPSLELQDRSCSSWRNSKCSIDAYVTGSNSYSHDEPLDCHIHTSSYNQQIPISHSGGWALLRQRFFSRHARKAKSATISRRPTTFTRHRISYHDRSPDLESHSPTEEAGATSMLTPLIVTMASTVDCWPSIDRHNHIDSNATCCVANYPCSEMELTKTLMPTSAVADIKMVKEPDCPNCKTRAFKNLNYNQHHPHKPHHFYSRYHLRPDVTQGILSFAAESTPLRRPLMQRNDTENVSPLPETRPYHNDSTPRMKGMSFF</sequence>
<name>A0A448WS52_9PLAT</name>
<comment type="caution">
    <text evidence="3">The sequence shown here is derived from an EMBL/GenBank/DDBJ whole genome shotgun (WGS) entry which is preliminary data.</text>
</comment>
<dbReference type="Gene3D" id="1.10.196.10">
    <property type="match status" value="1"/>
</dbReference>
<accession>A0A448WS52</accession>
<proteinExistence type="predicted"/>
<dbReference type="InterPro" id="IPR024066">
    <property type="entry name" value="RGS_subdom1/3"/>
</dbReference>
<dbReference type="EMBL" id="CAAALY010038913">
    <property type="protein sequence ID" value="VEL18830.1"/>
    <property type="molecule type" value="Genomic_DNA"/>
</dbReference>
<dbReference type="Proteomes" id="UP000784294">
    <property type="component" value="Unassembled WGS sequence"/>
</dbReference>
<keyword evidence="4" id="KW-1185">Reference proteome</keyword>
<evidence type="ECO:0000259" key="2">
    <source>
        <dbReference type="PROSITE" id="PS50132"/>
    </source>
</evidence>
<reference evidence="3" key="1">
    <citation type="submission" date="2018-11" db="EMBL/GenBank/DDBJ databases">
        <authorList>
            <consortium name="Pathogen Informatics"/>
        </authorList>
    </citation>
    <scope>NUCLEOTIDE SEQUENCE</scope>
</reference>
<dbReference type="InterPro" id="IPR016137">
    <property type="entry name" value="RGS"/>
</dbReference>
<evidence type="ECO:0000256" key="1">
    <source>
        <dbReference type="SAM" id="MobiDB-lite"/>
    </source>
</evidence>
<dbReference type="AlphaFoldDB" id="A0A448WS52"/>
<evidence type="ECO:0000313" key="4">
    <source>
        <dbReference type="Proteomes" id="UP000784294"/>
    </source>
</evidence>
<feature type="region of interest" description="Disordered" evidence="1">
    <location>
        <begin position="185"/>
        <end position="206"/>
    </location>
</feature>
<feature type="domain" description="RGS" evidence="2">
    <location>
        <begin position="1"/>
        <end position="19"/>
    </location>
</feature>
<protein>
    <recommendedName>
        <fullName evidence="2">RGS domain-containing protein</fullName>
    </recommendedName>
</protein>